<dbReference type="Proteomes" id="UP000009080">
    <property type="component" value="Chromosome"/>
</dbReference>
<dbReference type="AlphaFoldDB" id="C5BJT1"/>
<organism evidence="1 2">
    <name type="scientific">Teredinibacter turnerae (strain ATCC 39867 / T7901)</name>
    <dbReference type="NCBI Taxonomy" id="377629"/>
    <lineage>
        <taxon>Bacteria</taxon>
        <taxon>Pseudomonadati</taxon>
        <taxon>Pseudomonadota</taxon>
        <taxon>Gammaproteobacteria</taxon>
        <taxon>Cellvibrionales</taxon>
        <taxon>Cellvibrionaceae</taxon>
        <taxon>Teredinibacter</taxon>
    </lineage>
</organism>
<dbReference type="KEGG" id="ttu:TERTU_4572"/>
<evidence type="ECO:0000313" key="2">
    <source>
        <dbReference type="Proteomes" id="UP000009080"/>
    </source>
</evidence>
<dbReference type="InterPro" id="IPR029063">
    <property type="entry name" value="SAM-dependent_MTases_sf"/>
</dbReference>
<dbReference type="STRING" id="377629.TERTU_4572"/>
<dbReference type="SUPFAM" id="SSF53335">
    <property type="entry name" value="S-adenosyl-L-methionine-dependent methyltransferases"/>
    <property type="match status" value="1"/>
</dbReference>
<dbReference type="PANTHER" id="PTHR20974">
    <property type="entry name" value="UPF0585 PROTEIN CG18661"/>
    <property type="match status" value="1"/>
</dbReference>
<evidence type="ECO:0008006" key="3">
    <source>
        <dbReference type="Google" id="ProtNLM"/>
    </source>
</evidence>
<evidence type="ECO:0000313" key="1">
    <source>
        <dbReference type="EMBL" id="ACR14130.1"/>
    </source>
</evidence>
<dbReference type="eggNOG" id="COG2813">
    <property type="taxonomic scope" value="Bacteria"/>
</dbReference>
<dbReference type="InterPro" id="IPR010342">
    <property type="entry name" value="DUF938"/>
</dbReference>
<name>C5BJT1_TERTT</name>
<dbReference type="RefSeq" id="WP_015820246.1">
    <property type="nucleotide sequence ID" value="NC_012997.1"/>
</dbReference>
<protein>
    <recommendedName>
        <fullName evidence="3">Methylase</fullName>
    </recommendedName>
</protein>
<dbReference type="EMBL" id="CP001614">
    <property type="protein sequence ID" value="ACR14130.1"/>
    <property type="molecule type" value="Genomic_DNA"/>
</dbReference>
<dbReference type="CDD" id="cd02440">
    <property type="entry name" value="AdoMet_MTases"/>
    <property type="match status" value="1"/>
</dbReference>
<sequence length="205" mass="23188">MEEDVKPFSQACENNKEPILCVLRRVFEPCRRVMEIGSGTGQHACWFASHLDHLKWQPTDVSQNLAGIELWRASCPSPNLLPALTFDIRDPEWPAPGCDGVFSANTAHIMSWPLACAMIERVADNLPAGGVFALYGPFNYHGTYTSDSNRDFDQWLKEADPERGIRDFEKVDQLALSHGLHLFEDNPMPANNRLLVWVKRPQDLI</sequence>
<gene>
    <name evidence="1" type="ordered locus">TERTU_4572</name>
</gene>
<accession>C5BJT1</accession>
<dbReference type="PANTHER" id="PTHR20974:SF0">
    <property type="entry name" value="UPF0585 PROTEIN CG18661"/>
    <property type="match status" value="1"/>
</dbReference>
<dbReference type="Pfam" id="PF06080">
    <property type="entry name" value="DUF938"/>
    <property type="match status" value="1"/>
</dbReference>
<dbReference type="HOGENOM" id="CLU_067698_2_0_6"/>
<proteinExistence type="predicted"/>
<dbReference type="OrthoDB" id="5563826at2"/>
<dbReference type="Gene3D" id="3.40.50.150">
    <property type="entry name" value="Vaccinia Virus protein VP39"/>
    <property type="match status" value="1"/>
</dbReference>
<reference evidence="1 2" key="1">
    <citation type="journal article" date="2009" name="PLoS ONE">
        <title>The complete genome of Teredinibacter turnerae T7901: an intracellular endosymbiont of marine wood-boring bivalves (shipworms).</title>
        <authorList>
            <person name="Yang J.C."/>
            <person name="Madupu R."/>
            <person name="Durkin A.S."/>
            <person name="Ekborg N.A."/>
            <person name="Pedamallu C.S."/>
            <person name="Hostetler J.B."/>
            <person name="Radune D."/>
            <person name="Toms B.S."/>
            <person name="Henrissat B."/>
            <person name="Coutinho P.M."/>
            <person name="Schwarz S."/>
            <person name="Field L."/>
            <person name="Trindade-Silva A.E."/>
            <person name="Soares C.A.G."/>
            <person name="Elshahawi S."/>
            <person name="Hanora A."/>
            <person name="Schmidt E.W."/>
            <person name="Haygood M.G."/>
            <person name="Posfai J."/>
            <person name="Benner J."/>
            <person name="Madinger C."/>
            <person name="Nove J."/>
            <person name="Anton B."/>
            <person name="Chaudhary K."/>
            <person name="Foster J."/>
            <person name="Holman A."/>
            <person name="Kumar S."/>
            <person name="Lessard P.A."/>
            <person name="Luyten Y.A."/>
            <person name="Slatko B."/>
            <person name="Wood N."/>
            <person name="Wu B."/>
            <person name="Teplitski M."/>
            <person name="Mougous J.D."/>
            <person name="Ward N."/>
            <person name="Eisen J.A."/>
            <person name="Badger J.H."/>
            <person name="Distel D.L."/>
        </authorList>
    </citation>
    <scope>NUCLEOTIDE SEQUENCE [LARGE SCALE GENOMIC DNA]</scope>
    <source>
        <strain evidence="2">ATCC 39867 / T7901</strain>
    </source>
</reference>
<keyword evidence="2" id="KW-1185">Reference proteome</keyword>